<proteinExistence type="predicted"/>
<dbReference type="InterPro" id="IPR043129">
    <property type="entry name" value="ATPase_NBD"/>
</dbReference>
<keyword evidence="2" id="KW-1185">Reference proteome</keyword>
<dbReference type="Proteomes" id="UP001528411">
    <property type="component" value="Unassembled WGS sequence"/>
</dbReference>
<dbReference type="RefSeq" id="WP_272180953.1">
    <property type="nucleotide sequence ID" value="NZ_JAQOMS010000002.1"/>
</dbReference>
<name>A0ABT5FFZ4_9GAMM</name>
<dbReference type="SUPFAM" id="SSF53067">
    <property type="entry name" value="Actin-like ATPase domain"/>
    <property type="match status" value="1"/>
</dbReference>
<evidence type="ECO:0000313" key="2">
    <source>
        <dbReference type="Proteomes" id="UP001528411"/>
    </source>
</evidence>
<dbReference type="EMBL" id="JAQOMS010000002">
    <property type="protein sequence ID" value="MDC2889535.1"/>
    <property type="molecule type" value="Genomic_DNA"/>
</dbReference>
<dbReference type="Gene3D" id="3.30.420.40">
    <property type="match status" value="1"/>
</dbReference>
<evidence type="ECO:0000313" key="1">
    <source>
        <dbReference type="EMBL" id="MDC2889535.1"/>
    </source>
</evidence>
<reference evidence="1 2" key="1">
    <citation type="submission" date="2023-01" db="EMBL/GenBank/DDBJ databases">
        <title>Psychrosphaera sp. nov., isolated from marine algae.</title>
        <authorList>
            <person name="Bayburt H."/>
            <person name="Choi B.J."/>
            <person name="Kim J.M."/>
            <person name="Choi D.G."/>
            <person name="Jeon C.O."/>
        </authorList>
    </citation>
    <scope>NUCLEOTIDE SEQUENCE [LARGE SCALE GENOMIC DNA]</scope>
    <source>
        <strain evidence="1 2">G1-22</strain>
    </source>
</reference>
<accession>A0ABT5FFZ4</accession>
<comment type="caution">
    <text evidence="1">The sequence shown here is derived from an EMBL/GenBank/DDBJ whole genome shotgun (WGS) entry which is preliminary data.</text>
</comment>
<gene>
    <name evidence="1" type="ORF">PN838_13080</name>
</gene>
<organism evidence="1 2">
    <name type="scientific">Psychrosphaera algicola</name>
    <dbReference type="NCBI Taxonomy" id="3023714"/>
    <lineage>
        <taxon>Bacteria</taxon>
        <taxon>Pseudomonadati</taxon>
        <taxon>Pseudomonadota</taxon>
        <taxon>Gammaproteobacteria</taxon>
        <taxon>Alteromonadales</taxon>
        <taxon>Pseudoalteromonadaceae</taxon>
        <taxon>Psychrosphaera</taxon>
    </lineage>
</organism>
<sequence>MMEGLVKTSDFIDEIVSIYKINKAVDLAQLVSGYSPTDFGKLAPVVVKHALQKDAHALAIMQAGAQYLSQLAKKLLDGRGVKLSLIGGCHPL</sequence>
<protein>
    <submittedName>
        <fullName evidence="1">Uncharacterized protein</fullName>
    </submittedName>
</protein>